<dbReference type="Proteomes" id="UP000182836">
    <property type="component" value="Unassembled WGS sequence"/>
</dbReference>
<dbReference type="AlphaFoldDB" id="A0A0M0H4U1"/>
<dbReference type="EMBL" id="FNED01000036">
    <property type="protein sequence ID" value="SDK03416.1"/>
    <property type="molecule type" value="Genomic_DNA"/>
</dbReference>
<sequence>MMVAWLEVGEMGKEEGEYALRPGRKKANVSFSNRSRPPPFLLFLSLTTRICRCIKSDVYRYQGGDYEIIQGTISLNNFIKHLKNNKILFNVCYVITNQ</sequence>
<evidence type="ECO:0000313" key="2">
    <source>
        <dbReference type="EMBL" id="SDK03416.1"/>
    </source>
</evidence>
<evidence type="ECO:0000313" key="4">
    <source>
        <dbReference type="Proteomes" id="UP000182836"/>
    </source>
</evidence>
<name>A0A0M0H4U1_ANEMI</name>
<dbReference type="EMBL" id="LGUG01000004">
    <property type="protein sequence ID" value="KON97104.1"/>
    <property type="molecule type" value="Genomic_DNA"/>
</dbReference>
<dbReference type="PATRIC" id="fig|47500.9.peg.5203"/>
<reference evidence="1 3" key="1">
    <citation type="submission" date="2015-07" db="EMBL/GenBank/DDBJ databases">
        <title>Fjat-14205 dsm 2895.</title>
        <authorList>
            <person name="Liu B."/>
            <person name="Wang J."/>
            <person name="Zhu Y."/>
            <person name="Liu G."/>
            <person name="Chen Q."/>
            <person name="Chen Z."/>
            <person name="Lan J."/>
            <person name="Che J."/>
            <person name="Ge C."/>
            <person name="Shi H."/>
            <person name="Pan Z."/>
            <person name="Liu X."/>
        </authorList>
    </citation>
    <scope>NUCLEOTIDE SEQUENCE [LARGE SCALE GENOMIC DNA]</scope>
    <source>
        <strain evidence="1 3">DSM 2895</strain>
    </source>
</reference>
<gene>
    <name evidence="1" type="ORF">AF333_18160</name>
    <name evidence="2" type="ORF">SAMN04487909_13639</name>
</gene>
<accession>A0A0M0H4U1</accession>
<protein>
    <submittedName>
        <fullName evidence="1">Uncharacterized protein</fullName>
    </submittedName>
</protein>
<dbReference type="RefSeq" id="WP_043068574.1">
    <property type="nucleotide sequence ID" value="NZ_CCMI01000164.1"/>
</dbReference>
<dbReference type="OrthoDB" id="2607829at2"/>
<organism evidence="1 3">
    <name type="scientific">Aneurinibacillus migulanus</name>
    <name type="common">Bacillus migulanus</name>
    <dbReference type="NCBI Taxonomy" id="47500"/>
    <lineage>
        <taxon>Bacteria</taxon>
        <taxon>Bacillati</taxon>
        <taxon>Bacillota</taxon>
        <taxon>Bacilli</taxon>
        <taxon>Bacillales</taxon>
        <taxon>Paenibacillaceae</taxon>
        <taxon>Aneurinibacillus group</taxon>
        <taxon>Aneurinibacillus</taxon>
    </lineage>
</organism>
<proteinExistence type="predicted"/>
<reference evidence="2 4" key="2">
    <citation type="submission" date="2016-10" db="EMBL/GenBank/DDBJ databases">
        <authorList>
            <person name="de Groot N.N."/>
        </authorList>
    </citation>
    <scope>NUCLEOTIDE SEQUENCE [LARGE SCALE GENOMIC DNA]</scope>
    <source>
        <strain evidence="2 4">DSM 2895</strain>
    </source>
</reference>
<dbReference type="Proteomes" id="UP000037269">
    <property type="component" value="Unassembled WGS sequence"/>
</dbReference>
<evidence type="ECO:0000313" key="3">
    <source>
        <dbReference type="Proteomes" id="UP000037269"/>
    </source>
</evidence>
<evidence type="ECO:0000313" key="1">
    <source>
        <dbReference type="EMBL" id="KON97104.1"/>
    </source>
</evidence>
<keyword evidence="3" id="KW-1185">Reference proteome</keyword>